<feature type="transmembrane region" description="Helical" evidence="6">
    <location>
        <begin position="416"/>
        <end position="439"/>
    </location>
</feature>
<dbReference type="InterPro" id="IPR023041">
    <property type="entry name" value="Glucose_rcpt_Git3-like_N"/>
</dbReference>
<dbReference type="EMBL" id="KB822707">
    <property type="protein sequence ID" value="ETI20799.1"/>
    <property type="molecule type" value="Genomic_DNA"/>
</dbReference>
<dbReference type="Pfam" id="PF11970">
    <property type="entry name" value="GPR_Gpa2_C"/>
    <property type="match status" value="1"/>
</dbReference>
<dbReference type="Gene3D" id="1.20.1070.10">
    <property type="entry name" value="Rhodopsin 7-helix transmembrane proteins"/>
    <property type="match status" value="1"/>
</dbReference>
<evidence type="ECO:0000259" key="7">
    <source>
        <dbReference type="Pfam" id="PF11710"/>
    </source>
</evidence>
<dbReference type="VEuPathDB" id="FungiDB:G647_07141"/>
<sequence>MLPDHTSSSLPTRSSTSHTWTWRDTITHPTSVGKTTTATLSSSQSRAILIAALSCACVSLVLVLITLRWFLMMRRYFRHRLVLHLIASDTFKAIWYFVFPVVVFAGGPAGSTSNFCQASGFLLAFAIEASDMAILIIALHSTLCILRSDSTIGEGGLDRYSSWIYPLWLGPPLLAASFAFINNNEGYTLAGTFCYLPKRPFWYRLALSWVPRYLIISLILIMYVWIYIYVHVKFRGFENLGATDDSYDAEVRRRSGLSMKSNDVERRGTDRSSGALPPSILSPSYRQTQNQILGIGTNLTTPQLQPWDHMHFITSKPLEVPIAEMVDESEAGNMMARGSGWSGETHVPLTDCPGQPIPARETESKREADSHKPAGRPAIYCGLNVTPDDQRTQSLNASARLEDPLRKTRMAIRKQLRYVFIYPLVYIIMWSFPFASHALNYNDYYVQHPVFWLSLVQTIMLSLQAGVDSIMFSCSEKPWKRVDASSKLSLLFLQRQIEKSPVSSPDHPAQQQPATNHNPTWWEAEGRRRNDSIWLGTSTISHTLSSLTVWTRSRSPHKQGQDRQAQRGSYEQGPVILPRLPPISAGTGTLSLNRNAPEETSSGSPA</sequence>
<protein>
    <recommendedName>
        <fullName evidence="11">G-protein coupled receptors family 1 profile domain-containing protein</fullName>
    </recommendedName>
</protein>
<feature type="region of interest" description="Disordered" evidence="5">
    <location>
        <begin position="551"/>
        <end position="606"/>
    </location>
</feature>
<dbReference type="GO" id="GO:0007189">
    <property type="term" value="P:adenylate cyclase-activating G protein-coupled receptor signaling pathway"/>
    <property type="evidence" value="ECO:0007669"/>
    <property type="project" value="TreeGrafter"/>
</dbReference>
<evidence type="ECO:0000256" key="3">
    <source>
        <dbReference type="ARBA" id="ARBA00022989"/>
    </source>
</evidence>
<name>V9D1I6_9EURO</name>
<feature type="region of interest" description="Disordered" evidence="5">
    <location>
        <begin position="501"/>
        <end position="523"/>
    </location>
</feature>
<dbReference type="SUPFAM" id="SSF81321">
    <property type="entry name" value="Family A G protein-coupled receptor-like"/>
    <property type="match status" value="1"/>
</dbReference>
<evidence type="ECO:0000313" key="9">
    <source>
        <dbReference type="EMBL" id="ETI20799.1"/>
    </source>
</evidence>
<keyword evidence="2 6" id="KW-0812">Transmembrane</keyword>
<feature type="transmembrane region" description="Helical" evidence="6">
    <location>
        <begin position="47"/>
        <end position="70"/>
    </location>
</feature>
<feature type="compositionally biased region" description="Polar residues" evidence="5">
    <location>
        <begin position="586"/>
        <end position="606"/>
    </location>
</feature>
<evidence type="ECO:0000313" key="10">
    <source>
        <dbReference type="Proteomes" id="UP000030678"/>
    </source>
</evidence>
<dbReference type="Proteomes" id="UP000030678">
    <property type="component" value="Unassembled WGS sequence"/>
</dbReference>
<feature type="transmembrane region" description="Helical" evidence="6">
    <location>
        <begin position="118"/>
        <end position="139"/>
    </location>
</feature>
<feature type="region of interest" description="Disordered" evidence="5">
    <location>
        <begin position="258"/>
        <end position="282"/>
    </location>
</feature>
<organism evidence="9 10">
    <name type="scientific">Cladophialophora carrionii CBS 160.54</name>
    <dbReference type="NCBI Taxonomy" id="1279043"/>
    <lineage>
        <taxon>Eukaryota</taxon>
        <taxon>Fungi</taxon>
        <taxon>Dikarya</taxon>
        <taxon>Ascomycota</taxon>
        <taxon>Pezizomycotina</taxon>
        <taxon>Eurotiomycetes</taxon>
        <taxon>Chaetothyriomycetidae</taxon>
        <taxon>Chaetothyriales</taxon>
        <taxon>Herpotrichiellaceae</taxon>
        <taxon>Cladophialophora</taxon>
    </lineage>
</organism>
<gene>
    <name evidence="9" type="ORF">G647_07141</name>
</gene>
<feature type="compositionally biased region" description="Polar residues" evidence="5">
    <location>
        <begin position="509"/>
        <end position="519"/>
    </location>
</feature>
<feature type="transmembrane region" description="Helical" evidence="6">
    <location>
        <begin position="201"/>
        <end position="230"/>
    </location>
</feature>
<dbReference type="PANTHER" id="PTHR23112">
    <property type="entry name" value="G PROTEIN-COUPLED RECEPTOR 157-RELATED"/>
    <property type="match status" value="1"/>
</dbReference>
<evidence type="ECO:0000256" key="4">
    <source>
        <dbReference type="ARBA" id="ARBA00023136"/>
    </source>
</evidence>
<feature type="domain" description="Glucose receptor Git3-like N-terminal" evidence="7">
    <location>
        <begin position="49"/>
        <end position="235"/>
    </location>
</feature>
<dbReference type="Pfam" id="PF11710">
    <property type="entry name" value="Git3"/>
    <property type="match status" value="1"/>
</dbReference>
<dbReference type="GO" id="GO:0005886">
    <property type="term" value="C:plasma membrane"/>
    <property type="evidence" value="ECO:0007669"/>
    <property type="project" value="TreeGrafter"/>
</dbReference>
<dbReference type="GeneID" id="19985634"/>
<keyword evidence="4 6" id="KW-0472">Membrane</keyword>
<dbReference type="GO" id="GO:0004930">
    <property type="term" value="F:G protein-coupled receptor activity"/>
    <property type="evidence" value="ECO:0007669"/>
    <property type="project" value="TreeGrafter"/>
</dbReference>
<reference evidence="9 10" key="1">
    <citation type="submission" date="2013-03" db="EMBL/GenBank/DDBJ databases">
        <title>The Genome Sequence of Cladophialophora carrionii CBS 160.54.</title>
        <authorList>
            <consortium name="The Broad Institute Genomics Platform"/>
            <person name="Cuomo C."/>
            <person name="de Hoog S."/>
            <person name="Gorbushina A."/>
            <person name="Walker B."/>
            <person name="Young S.K."/>
            <person name="Zeng Q."/>
            <person name="Gargeya S."/>
            <person name="Fitzgerald M."/>
            <person name="Haas B."/>
            <person name="Abouelleil A."/>
            <person name="Allen A.W."/>
            <person name="Alvarado L."/>
            <person name="Arachchi H.M."/>
            <person name="Berlin A.M."/>
            <person name="Chapman S.B."/>
            <person name="Gainer-Dewar J."/>
            <person name="Goldberg J."/>
            <person name="Griggs A."/>
            <person name="Gujja S."/>
            <person name="Hansen M."/>
            <person name="Howarth C."/>
            <person name="Imamovic A."/>
            <person name="Ireland A."/>
            <person name="Larimer J."/>
            <person name="McCowan C."/>
            <person name="Murphy C."/>
            <person name="Pearson M."/>
            <person name="Poon T.W."/>
            <person name="Priest M."/>
            <person name="Roberts A."/>
            <person name="Saif S."/>
            <person name="Shea T."/>
            <person name="Sisk P."/>
            <person name="Sykes S."/>
            <person name="Wortman J."/>
            <person name="Nusbaum C."/>
            <person name="Birren B."/>
        </authorList>
    </citation>
    <scope>NUCLEOTIDE SEQUENCE [LARGE SCALE GENOMIC DNA]</scope>
    <source>
        <strain evidence="9 10">CBS 160.54</strain>
    </source>
</reference>
<accession>V9D1I6</accession>
<evidence type="ECO:0000256" key="5">
    <source>
        <dbReference type="SAM" id="MobiDB-lite"/>
    </source>
</evidence>
<proteinExistence type="predicted"/>
<dbReference type="PANTHER" id="PTHR23112:SF37">
    <property type="entry name" value="G PROTEIN-COUPLED RECEPTOR GPR1"/>
    <property type="match status" value="1"/>
</dbReference>
<dbReference type="HOGENOM" id="CLU_017709_1_0_1"/>
<feature type="domain" description="G protein-coupled receptor GPR1/2/3 C-terminal" evidence="8">
    <location>
        <begin position="406"/>
        <end position="480"/>
    </location>
</feature>
<feature type="compositionally biased region" description="Basic and acidic residues" evidence="5">
    <location>
        <begin position="360"/>
        <end position="372"/>
    </location>
</feature>
<evidence type="ECO:0000259" key="8">
    <source>
        <dbReference type="Pfam" id="PF11970"/>
    </source>
</evidence>
<dbReference type="InterPro" id="IPR022596">
    <property type="entry name" value="GPR1/2/3_C"/>
</dbReference>
<dbReference type="RefSeq" id="XP_008729680.1">
    <property type="nucleotide sequence ID" value="XM_008731458.1"/>
</dbReference>
<evidence type="ECO:0000256" key="1">
    <source>
        <dbReference type="ARBA" id="ARBA00004141"/>
    </source>
</evidence>
<feature type="transmembrane region" description="Helical" evidence="6">
    <location>
        <begin position="160"/>
        <end position="181"/>
    </location>
</feature>
<feature type="transmembrane region" description="Helical" evidence="6">
    <location>
        <begin position="82"/>
        <end position="106"/>
    </location>
</feature>
<feature type="transmembrane region" description="Helical" evidence="6">
    <location>
        <begin position="451"/>
        <end position="472"/>
    </location>
</feature>
<keyword evidence="3 6" id="KW-1133">Transmembrane helix</keyword>
<dbReference type="AlphaFoldDB" id="V9D1I6"/>
<evidence type="ECO:0000256" key="2">
    <source>
        <dbReference type="ARBA" id="ARBA00022692"/>
    </source>
</evidence>
<comment type="subcellular location">
    <subcellularLocation>
        <location evidence="1">Membrane</location>
        <topology evidence="1">Multi-pass membrane protein</topology>
    </subcellularLocation>
</comment>
<feature type="region of interest" description="Disordered" evidence="5">
    <location>
        <begin position="353"/>
        <end position="377"/>
    </location>
</feature>
<evidence type="ECO:0008006" key="11">
    <source>
        <dbReference type="Google" id="ProtNLM"/>
    </source>
</evidence>
<evidence type="ECO:0000256" key="6">
    <source>
        <dbReference type="SAM" id="Phobius"/>
    </source>
</evidence>
<dbReference type="OrthoDB" id="100006at2759"/>